<dbReference type="Proteomes" id="UP001178507">
    <property type="component" value="Unassembled WGS sequence"/>
</dbReference>
<keyword evidence="3" id="KW-1185">Reference proteome</keyword>
<comment type="caution">
    <text evidence="2">The sequence shown here is derived from an EMBL/GenBank/DDBJ whole genome shotgun (WGS) entry which is preliminary data.</text>
</comment>
<reference evidence="2" key="1">
    <citation type="submission" date="2023-08" db="EMBL/GenBank/DDBJ databases">
        <authorList>
            <person name="Chen Y."/>
            <person name="Shah S."/>
            <person name="Dougan E. K."/>
            <person name="Thang M."/>
            <person name="Chan C."/>
        </authorList>
    </citation>
    <scope>NUCLEOTIDE SEQUENCE</scope>
</reference>
<dbReference type="Pfam" id="PF14497">
    <property type="entry name" value="GST_C_3"/>
    <property type="match status" value="1"/>
</dbReference>
<evidence type="ECO:0000259" key="1">
    <source>
        <dbReference type="PROSITE" id="PS50405"/>
    </source>
</evidence>
<dbReference type="EMBL" id="CAUJNA010001729">
    <property type="protein sequence ID" value="CAJ1388654.1"/>
    <property type="molecule type" value="Genomic_DNA"/>
</dbReference>
<dbReference type="SUPFAM" id="SSF47616">
    <property type="entry name" value="GST C-terminal domain-like"/>
    <property type="match status" value="1"/>
</dbReference>
<feature type="domain" description="GST C-terminal" evidence="1">
    <location>
        <begin position="1"/>
        <end position="128"/>
    </location>
</feature>
<proteinExistence type="predicted"/>
<sequence>MIDVCYPSHQVCRTKEEHDAKARMIVHKAPFHKFETILCFKDKWFVLSGGKWFVLKDGPGVADVHIWEMLDQHKMLAERIGGPDIFEKFPKCKAFYEAFRALPTLQKYFASEAYHFEVNYKPQGAWFF</sequence>
<gene>
    <name evidence="2" type="ORF">EVOR1521_LOCUS14473</name>
</gene>
<protein>
    <recommendedName>
        <fullName evidence="1">GST C-terminal domain-containing protein</fullName>
    </recommendedName>
</protein>
<dbReference type="PROSITE" id="PS50405">
    <property type="entry name" value="GST_CTER"/>
    <property type="match status" value="1"/>
</dbReference>
<dbReference type="Gene3D" id="1.20.1050.130">
    <property type="match status" value="1"/>
</dbReference>
<dbReference type="InterPro" id="IPR036282">
    <property type="entry name" value="Glutathione-S-Trfase_C_sf"/>
</dbReference>
<dbReference type="InterPro" id="IPR010987">
    <property type="entry name" value="Glutathione-S-Trfase_C-like"/>
</dbReference>
<evidence type="ECO:0000313" key="3">
    <source>
        <dbReference type="Proteomes" id="UP001178507"/>
    </source>
</evidence>
<accession>A0AA36ILJ6</accession>
<name>A0AA36ILJ6_9DINO</name>
<dbReference type="AlphaFoldDB" id="A0AA36ILJ6"/>
<dbReference type="InterPro" id="IPR004046">
    <property type="entry name" value="GST_C"/>
</dbReference>
<organism evidence="2 3">
    <name type="scientific">Effrenium voratum</name>
    <dbReference type="NCBI Taxonomy" id="2562239"/>
    <lineage>
        <taxon>Eukaryota</taxon>
        <taxon>Sar</taxon>
        <taxon>Alveolata</taxon>
        <taxon>Dinophyceae</taxon>
        <taxon>Suessiales</taxon>
        <taxon>Symbiodiniaceae</taxon>
        <taxon>Effrenium</taxon>
    </lineage>
</organism>
<evidence type="ECO:0000313" key="2">
    <source>
        <dbReference type="EMBL" id="CAJ1388654.1"/>
    </source>
</evidence>